<dbReference type="WBParaSite" id="ES5_v2.g14162.t1">
    <property type="protein sequence ID" value="ES5_v2.g14162.t1"/>
    <property type="gene ID" value="ES5_v2.g14162"/>
</dbReference>
<reference evidence="2" key="1">
    <citation type="submission" date="2022-11" db="UniProtKB">
        <authorList>
            <consortium name="WormBaseParasite"/>
        </authorList>
    </citation>
    <scope>IDENTIFICATION</scope>
</reference>
<accession>A0AC34FAR7</accession>
<evidence type="ECO:0000313" key="1">
    <source>
        <dbReference type="Proteomes" id="UP000887579"/>
    </source>
</evidence>
<sequence>DDAKIIAKNVADKAAADVCVETADEPDTYAVTDKIAVETTDEIVDESTDKPEDVTAGVVDSTDESRHFFLRKIILLFYSY</sequence>
<evidence type="ECO:0000313" key="2">
    <source>
        <dbReference type="WBParaSite" id="ES5_v2.g14162.t1"/>
    </source>
</evidence>
<name>A0AC34FAR7_9BILA</name>
<protein>
    <submittedName>
        <fullName evidence="2">Uncharacterized protein</fullName>
    </submittedName>
</protein>
<dbReference type="Proteomes" id="UP000887579">
    <property type="component" value="Unplaced"/>
</dbReference>
<proteinExistence type="predicted"/>
<organism evidence="1 2">
    <name type="scientific">Panagrolaimus sp. ES5</name>
    <dbReference type="NCBI Taxonomy" id="591445"/>
    <lineage>
        <taxon>Eukaryota</taxon>
        <taxon>Metazoa</taxon>
        <taxon>Ecdysozoa</taxon>
        <taxon>Nematoda</taxon>
        <taxon>Chromadorea</taxon>
        <taxon>Rhabditida</taxon>
        <taxon>Tylenchina</taxon>
        <taxon>Panagrolaimomorpha</taxon>
        <taxon>Panagrolaimoidea</taxon>
        <taxon>Panagrolaimidae</taxon>
        <taxon>Panagrolaimus</taxon>
    </lineage>
</organism>